<dbReference type="NCBIfam" id="TIGR03168">
    <property type="entry name" value="1-PFK"/>
    <property type="match status" value="1"/>
</dbReference>
<dbReference type="RefSeq" id="WP_320313809.1">
    <property type="nucleotide sequence ID" value="NZ_JAVIKH010000009.1"/>
</dbReference>
<evidence type="ECO:0000256" key="5">
    <source>
        <dbReference type="ARBA" id="ARBA00022741"/>
    </source>
</evidence>
<dbReference type="GO" id="GO:0008662">
    <property type="term" value="F:1-phosphofructokinase activity"/>
    <property type="evidence" value="ECO:0007669"/>
    <property type="project" value="UniProtKB-EC"/>
</dbReference>
<comment type="function">
    <text evidence="11">Catalyzes the ATP-dependent phosphorylation of fructose-l-phosphate to fructose-l,6-bisphosphate.</text>
</comment>
<keyword evidence="4 10" id="KW-0808">Transferase</keyword>
<dbReference type="EC" id="2.7.1.56" evidence="2 11"/>
<keyword evidence="7 11" id="KW-0067">ATP-binding</keyword>
<dbReference type="PANTHER" id="PTHR46566">
    <property type="entry name" value="1-PHOSPHOFRUCTOKINASE-RELATED"/>
    <property type="match status" value="1"/>
</dbReference>
<dbReference type="PIRSF" id="PIRSF000535">
    <property type="entry name" value="1PFK/6PFK/LacC"/>
    <property type="match status" value="1"/>
</dbReference>
<evidence type="ECO:0000256" key="4">
    <source>
        <dbReference type="ARBA" id="ARBA00022679"/>
    </source>
</evidence>
<dbReference type="EMBL" id="JAVIKH010000009">
    <property type="protein sequence ID" value="MDX8336405.1"/>
    <property type="molecule type" value="Genomic_DNA"/>
</dbReference>
<evidence type="ECO:0000256" key="3">
    <source>
        <dbReference type="ARBA" id="ARBA00013596"/>
    </source>
</evidence>
<dbReference type="PROSITE" id="PS00584">
    <property type="entry name" value="PFKB_KINASES_2"/>
    <property type="match status" value="1"/>
</dbReference>
<dbReference type="InterPro" id="IPR002173">
    <property type="entry name" value="Carboh/pur_kinase_PfkB_CS"/>
</dbReference>
<evidence type="ECO:0000313" key="14">
    <source>
        <dbReference type="Proteomes" id="UP001279681"/>
    </source>
</evidence>
<reference evidence="14" key="1">
    <citation type="submission" date="2023-07" db="EMBL/GenBank/DDBJ databases">
        <authorList>
            <person name="Colorado M.A."/>
            <person name="Villamil L.M."/>
            <person name="Melo J.F."/>
            <person name="Rodriguez J.A."/>
            <person name="Ruiz R.Y."/>
        </authorList>
    </citation>
    <scope>NUCLEOTIDE SEQUENCE [LARGE SCALE GENOMIC DNA]</scope>
    <source>
        <strain evidence="14">C33</strain>
    </source>
</reference>
<evidence type="ECO:0000256" key="1">
    <source>
        <dbReference type="ARBA" id="ARBA00010688"/>
    </source>
</evidence>
<dbReference type="Pfam" id="PF00294">
    <property type="entry name" value="PfkB"/>
    <property type="match status" value="1"/>
</dbReference>
<evidence type="ECO:0000313" key="13">
    <source>
        <dbReference type="EMBL" id="MDX8336405.1"/>
    </source>
</evidence>
<comment type="catalytic activity">
    <reaction evidence="9 11">
        <text>beta-D-fructose 1-phosphate + ATP = beta-D-fructose 1,6-bisphosphate + ADP + H(+)</text>
        <dbReference type="Rhea" id="RHEA:14213"/>
        <dbReference type="ChEBI" id="CHEBI:15378"/>
        <dbReference type="ChEBI" id="CHEBI:30616"/>
        <dbReference type="ChEBI" id="CHEBI:32966"/>
        <dbReference type="ChEBI" id="CHEBI:138881"/>
        <dbReference type="ChEBI" id="CHEBI:456216"/>
        <dbReference type="EC" id="2.7.1.56"/>
    </reaction>
</comment>
<dbReference type="Gene3D" id="3.40.1190.20">
    <property type="match status" value="1"/>
</dbReference>
<keyword evidence="6 11" id="KW-0418">Kinase</keyword>
<gene>
    <name evidence="13" type="primary">pfkB</name>
    <name evidence="13" type="ORF">RFV38_07835</name>
</gene>
<dbReference type="InterPro" id="IPR011611">
    <property type="entry name" value="PfkB_dom"/>
</dbReference>
<evidence type="ECO:0000256" key="2">
    <source>
        <dbReference type="ARBA" id="ARBA00012131"/>
    </source>
</evidence>
<comment type="similarity">
    <text evidence="1 11">Belongs to the carbohydrate kinase PfkB family.</text>
</comment>
<protein>
    <recommendedName>
        <fullName evidence="3 11">1-phosphofructokinase</fullName>
        <shortName evidence="11">Fru1PK</shortName>
        <ecNumber evidence="2 11">2.7.1.56</ecNumber>
    </recommendedName>
    <alternativeName>
        <fullName evidence="8 11">Fructose 1-phosphate kinase</fullName>
    </alternativeName>
</protein>
<dbReference type="InterPro" id="IPR017583">
    <property type="entry name" value="Tagatose/fructose_Pkinase"/>
</dbReference>
<evidence type="ECO:0000256" key="6">
    <source>
        <dbReference type="ARBA" id="ARBA00022777"/>
    </source>
</evidence>
<name>A0ABU4WA40_9FUSO</name>
<sequence>MIYTLTLNPALDYFLTFDSFIEGNLNTPKETYKLPGGKGINVSKILKNFNTESICLGFVGGFTGDFIKNTLKNEGLKINFFDVTDDTRINIKINNNGLESEIAGTSPTISKSNLDELFLYLKDNLKDGDILSLSGSVPASVSSNIYADIIDIIPKGVKVILDTRGTPFEAALKKGVFLIKPNQDEINEFFNSSFSTNEELIIAGKKLQNMGAQNVLISLGAKGSIFITESEVFIGGVPKGNLISSNGSGDSMIGGFIYGLDQSKSLEECYRIGIASGSATAFSKGLATFETMNNLLKNITIQKL</sequence>
<dbReference type="InterPro" id="IPR029056">
    <property type="entry name" value="Ribokinase-like"/>
</dbReference>
<evidence type="ECO:0000256" key="7">
    <source>
        <dbReference type="ARBA" id="ARBA00022840"/>
    </source>
</evidence>
<keyword evidence="5 11" id="KW-0547">Nucleotide-binding</keyword>
<dbReference type="PANTHER" id="PTHR46566:SF1">
    <property type="entry name" value="1-PHOSPHOFRUCTOKINASE"/>
    <property type="match status" value="1"/>
</dbReference>
<evidence type="ECO:0000256" key="9">
    <source>
        <dbReference type="ARBA" id="ARBA00047745"/>
    </source>
</evidence>
<dbReference type="SUPFAM" id="SSF53613">
    <property type="entry name" value="Ribokinase-like"/>
    <property type="match status" value="1"/>
</dbReference>
<dbReference type="CDD" id="cd01164">
    <property type="entry name" value="FruK_PfkB_like"/>
    <property type="match status" value="1"/>
</dbReference>
<dbReference type="Proteomes" id="UP001279681">
    <property type="component" value="Unassembled WGS sequence"/>
</dbReference>
<proteinExistence type="inferred from homology"/>
<evidence type="ECO:0000256" key="10">
    <source>
        <dbReference type="PIRNR" id="PIRNR000535"/>
    </source>
</evidence>
<evidence type="ECO:0000256" key="11">
    <source>
        <dbReference type="RuleBase" id="RU369061"/>
    </source>
</evidence>
<dbReference type="InterPro" id="IPR022463">
    <property type="entry name" value="1-PFruKinase"/>
</dbReference>
<evidence type="ECO:0000259" key="12">
    <source>
        <dbReference type="Pfam" id="PF00294"/>
    </source>
</evidence>
<accession>A0ABU4WA40</accession>
<evidence type="ECO:0000256" key="8">
    <source>
        <dbReference type="ARBA" id="ARBA00032802"/>
    </source>
</evidence>
<feature type="domain" description="Carbohydrate kinase PfkB" evidence="12">
    <location>
        <begin position="19"/>
        <end position="288"/>
    </location>
</feature>
<keyword evidence="14" id="KW-1185">Reference proteome</keyword>
<dbReference type="NCBIfam" id="TIGR03828">
    <property type="entry name" value="pfkB"/>
    <property type="match status" value="1"/>
</dbReference>
<organism evidence="13 14">
    <name type="scientific">Candidatus Cetobacterium colombiensis</name>
    <dbReference type="NCBI Taxonomy" id="3073100"/>
    <lineage>
        <taxon>Bacteria</taxon>
        <taxon>Fusobacteriati</taxon>
        <taxon>Fusobacteriota</taxon>
        <taxon>Fusobacteriia</taxon>
        <taxon>Fusobacteriales</taxon>
        <taxon>Fusobacteriaceae</taxon>
        <taxon>Cetobacterium</taxon>
    </lineage>
</organism>
<comment type="caution">
    <text evidence="13">The sequence shown here is derived from an EMBL/GenBank/DDBJ whole genome shotgun (WGS) entry which is preliminary data.</text>
</comment>